<sequence>MVHPQLSLTPTSKQPGPKGPELLGRQGRGVSRRAVPCAVRGRFAAPIRTLALDAKVDSLHMQGAQIFNITPKRPGPEIVR</sequence>
<feature type="region of interest" description="Disordered" evidence="1">
    <location>
        <begin position="1"/>
        <end position="31"/>
    </location>
</feature>
<proteinExistence type="predicted"/>
<keyword evidence="3" id="KW-1185">Reference proteome</keyword>
<dbReference type="EMBL" id="BKDJ01000001">
    <property type="protein sequence ID" value="GER21597.1"/>
    <property type="molecule type" value="Genomic_DNA"/>
</dbReference>
<feature type="compositionally biased region" description="Polar residues" evidence="1">
    <location>
        <begin position="1"/>
        <end position="14"/>
    </location>
</feature>
<accession>A0A5A7NNG4</accession>
<reference evidence="2 3" key="1">
    <citation type="submission" date="2019-09" db="EMBL/GenBank/DDBJ databases">
        <title>Arthrobacter zafarii sp. nov., a moderately thermotolerant and halotolerant actinobacterium isolated from Cholistan desert soil of Pakistan.</title>
        <authorList>
            <person name="Amin A."/>
            <person name="Ahmed I."/>
            <person name="Khalid N."/>
            <person name="Schumann P."/>
            <person name="Busse H.J."/>
            <person name="Khan I.U."/>
            <person name="Li S."/>
            <person name="Li W.J."/>
        </authorList>
    </citation>
    <scope>NUCLEOTIDE SEQUENCE [LARGE SCALE GENOMIC DNA]</scope>
    <source>
        <strain evidence="2 3">NCCP-1664</strain>
    </source>
</reference>
<evidence type="ECO:0000313" key="2">
    <source>
        <dbReference type="EMBL" id="GER21597.1"/>
    </source>
</evidence>
<gene>
    <name evidence="2" type="ORF">NCCP1664_00940</name>
</gene>
<evidence type="ECO:0000256" key="1">
    <source>
        <dbReference type="SAM" id="MobiDB-lite"/>
    </source>
</evidence>
<dbReference type="Proteomes" id="UP000325307">
    <property type="component" value="Unassembled WGS sequence"/>
</dbReference>
<dbReference type="AlphaFoldDB" id="A0A5A7NNG4"/>
<evidence type="ECO:0000313" key="3">
    <source>
        <dbReference type="Proteomes" id="UP000325307"/>
    </source>
</evidence>
<protein>
    <submittedName>
        <fullName evidence="2">Uncharacterized protein</fullName>
    </submittedName>
</protein>
<name>A0A5A7NNG4_9MICC</name>
<organism evidence="2 3">
    <name type="scientific">Zafaria cholistanensis</name>
    <dbReference type="NCBI Taxonomy" id="1682741"/>
    <lineage>
        <taxon>Bacteria</taxon>
        <taxon>Bacillati</taxon>
        <taxon>Actinomycetota</taxon>
        <taxon>Actinomycetes</taxon>
        <taxon>Micrococcales</taxon>
        <taxon>Micrococcaceae</taxon>
        <taxon>Zafaria</taxon>
    </lineage>
</organism>
<comment type="caution">
    <text evidence="2">The sequence shown here is derived from an EMBL/GenBank/DDBJ whole genome shotgun (WGS) entry which is preliminary data.</text>
</comment>